<protein>
    <submittedName>
        <fullName evidence="2">Uncharacterized protein</fullName>
    </submittedName>
</protein>
<name>A0ABY2BGU4_9ACTN</name>
<sequence>MSTPACSSPTAAAAGTIANAIASTAATTASRLPESTHCLARRAHQGDSNTGIPDAPPASPVAATDPVSCKTTNGNAT</sequence>
<reference evidence="2 3" key="1">
    <citation type="journal article" date="2015" name="Stand. Genomic Sci.">
        <title>Genomic Encyclopedia of Bacterial and Archaeal Type Strains, Phase III: the genomes of soil and plant-associated and newly described type strains.</title>
        <authorList>
            <person name="Whitman W.B."/>
            <person name="Woyke T."/>
            <person name="Klenk H.P."/>
            <person name="Zhou Y."/>
            <person name="Lilburn T.G."/>
            <person name="Beck B.J."/>
            <person name="De Vos P."/>
            <person name="Vandamme P."/>
            <person name="Eisen J.A."/>
            <person name="Garrity G."/>
            <person name="Hugenholtz P."/>
            <person name="Kyrpides N.C."/>
        </authorList>
    </citation>
    <scope>NUCLEOTIDE SEQUENCE [LARGE SCALE GENOMIC DNA]</scope>
    <source>
        <strain evidence="2 3">VKM Ac-2538</strain>
    </source>
</reference>
<dbReference type="EMBL" id="SLWM01000010">
    <property type="protein sequence ID" value="TCO19590.1"/>
    <property type="molecule type" value="Genomic_DNA"/>
</dbReference>
<feature type="region of interest" description="Disordered" evidence="1">
    <location>
        <begin position="28"/>
        <end position="77"/>
    </location>
</feature>
<comment type="caution">
    <text evidence="2">The sequence shown here is derived from an EMBL/GenBank/DDBJ whole genome shotgun (WGS) entry which is preliminary data.</text>
</comment>
<evidence type="ECO:0000256" key="1">
    <source>
        <dbReference type="SAM" id="MobiDB-lite"/>
    </source>
</evidence>
<organism evidence="2 3">
    <name type="scientific">Kribbella orskensis</name>
    <dbReference type="NCBI Taxonomy" id="2512216"/>
    <lineage>
        <taxon>Bacteria</taxon>
        <taxon>Bacillati</taxon>
        <taxon>Actinomycetota</taxon>
        <taxon>Actinomycetes</taxon>
        <taxon>Propionibacteriales</taxon>
        <taxon>Kribbellaceae</taxon>
        <taxon>Kribbella</taxon>
    </lineage>
</organism>
<dbReference type="Proteomes" id="UP000295818">
    <property type="component" value="Unassembled WGS sequence"/>
</dbReference>
<accession>A0ABY2BGU4</accession>
<evidence type="ECO:0000313" key="2">
    <source>
        <dbReference type="EMBL" id="TCO19590.1"/>
    </source>
</evidence>
<keyword evidence="3" id="KW-1185">Reference proteome</keyword>
<evidence type="ECO:0000313" key="3">
    <source>
        <dbReference type="Proteomes" id="UP000295818"/>
    </source>
</evidence>
<proteinExistence type="predicted"/>
<gene>
    <name evidence="2" type="ORF">EV644_110240</name>
</gene>